<organism evidence="4 5">
    <name type="scientific">Luteolibacter soli</name>
    <dbReference type="NCBI Taxonomy" id="3135280"/>
    <lineage>
        <taxon>Bacteria</taxon>
        <taxon>Pseudomonadati</taxon>
        <taxon>Verrucomicrobiota</taxon>
        <taxon>Verrucomicrobiia</taxon>
        <taxon>Verrucomicrobiales</taxon>
        <taxon>Verrucomicrobiaceae</taxon>
        <taxon>Luteolibacter</taxon>
    </lineage>
</organism>
<protein>
    <submittedName>
        <fullName evidence="4">Alpha-galactosidase</fullName>
        <ecNumber evidence="4">3.2.1.22</ecNumber>
    </submittedName>
</protein>
<dbReference type="InterPro" id="IPR013785">
    <property type="entry name" value="Aldolase_TIM"/>
</dbReference>
<dbReference type="Pfam" id="PF16874">
    <property type="entry name" value="Glyco_hydro_36C"/>
    <property type="match status" value="1"/>
</dbReference>
<dbReference type="InterPro" id="IPR038417">
    <property type="entry name" value="Alpga-gal_N_sf"/>
</dbReference>
<dbReference type="SMART" id="SM00776">
    <property type="entry name" value="NPCBM"/>
    <property type="match status" value="1"/>
</dbReference>
<dbReference type="InterPro" id="IPR031705">
    <property type="entry name" value="Glyco_hydro_36_C"/>
</dbReference>
<sequence length="851" mass="93348">MVARAEVTDLASLPSPEFSITQGWSDAKSGRSVNGNALKVGGKVYESGIGTHAKSEWSLPIGGEASEVSGACGVDDEVSEKASLQFVIEGDGKELWKSGVMRKGEAAVPFKVRLDGVKVLKLLVNDGGDGSSDDHADWVDLKLVHSGKALAGYANAITVETGALEWTFSVAAGKLEQRRFGLKSSPDTTRAPGVYAYPDYIDRNADVALLEPTLDVLGADGLRNVALRYESKEVVKVAEGVTRTDIRLKDGVSGMGVELHFLAHEKEDVIEAWSTISNGGKEAVTLLRFDSFSFSVGGKDLHLTTFRGGWGDEMNWSEDRVATGLRRIGNQSLTHPTHGYSSSFVVSEGPAQEEAGRVIAGSLAWSGNWHLDFQSEFKDTVRVSGGINPFQPQMLRAGEVLETPRVILTVSNSGKGAASRNFHRWARECGVRQVEVTRPVILNSWDGAYFSFDEKRLLAMMDAAVKAGVEMFVLDDGWFGNGVNARNNDDAGLGDWQVNREKLPHDIQWLAEQAHERGLKFGLWVEPEMVNPRSELYAKHPEWAVKLPGREQRLGRNQLPLDLSKKEVEEFAYETVAGLLEKYPGIEYIKWDNNGHLQDAGSQGASPEGQMNMTTEMTLAYYRVLDRLVAKYPKIIFQDCASGGGRAEYGSLQRHAEFWGSDNQNPLKRLKMHWGYSHFFPPMTWGAHVAESFDAGKFPMKFRIDVAMTARLGVELDPSHLKAEELGELREGIEEYKRLRPLLHGGEVFRGVSPYAGDVCTSSVVDAGKSRGVFFAFRTGNYEKAMEGRVKVPGVDAGKRYRVSEAHVPAGKVAVPHVKAGVFEGRVLLEEGLLVNWGTGVESVVVEIAED</sequence>
<evidence type="ECO:0000256" key="2">
    <source>
        <dbReference type="ARBA" id="ARBA00023295"/>
    </source>
</evidence>
<feature type="domain" description="Glycosyl hydrolase family 98 putative carbohydrate-binding module" evidence="3">
    <location>
        <begin position="4"/>
        <end position="145"/>
    </location>
</feature>
<dbReference type="InterPro" id="IPR050985">
    <property type="entry name" value="Alpha-glycosidase_related"/>
</dbReference>
<reference evidence="4 5" key="1">
    <citation type="submission" date="2024-04" db="EMBL/GenBank/DDBJ databases">
        <title>Luteolibacter sp. isolated from soil.</title>
        <authorList>
            <person name="An J."/>
        </authorList>
    </citation>
    <scope>NUCLEOTIDE SEQUENCE [LARGE SCALE GENOMIC DNA]</scope>
    <source>
        <strain evidence="4 5">Y139</strain>
    </source>
</reference>
<gene>
    <name evidence="4" type="ORF">WKV53_13920</name>
</gene>
<dbReference type="Gene3D" id="2.60.120.1060">
    <property type="entry name" value="NPCBM/NEW2 domain"/>
    <property type="match status" value="1"/>
</dbReference>
<dbReference type="RefSeq" id="WP_341405242.1">
    <property type="nucleotide sequence ID" value="NZ_JBBUKT010000005.1"/>
</dbReference>
<dbReference type="CDD" id="cd14791">
    <property type="entry name" value="GH36"/>
    <property type="match status" value="1"/>
</dbReference>
<name>A0ABU9AV23_9BACT</name>
<dbReference type="SUPFAM" id="SSF51445">
    <property type="entry name" value="(Trans)glycosidases"/>
    <property type="match status" value="1"/>
</dbReference>
<dbReference type="InterPro" id="IPR002252">
    <property type="entry name" value="Glyco_hydro_36"/>
</dbReference>
<dbReference type="InterPro" id="IPR000111">
    <property type="entry name" value="Glyco_hydro_27/36_CS"/>
</dbReference>
<dbReference type="Gene3D" id="3.20.20.70">
    <property type="entry name" value="Aldolase class I"/>
    <property type="match status" value="1"/>
</dbReference>
<dbReference type="Gene3D" id="2.60.40.1180">
    <property type="entry name" value="Golgi alpha-mannosidase II"/>
    <property type="match status" value="1"/>
</dbReference>
<dbReference type="Pfam" id="PF08305">
    <property type="entry name" value="NPCBM"/>
    <property type="match status" value="1"/>
</dbReference>
<dbReference type="PRINTS" id="PR00743">
    <property type="entry name" value="GLHYDRLASE36"/>
</dbReference>
<dbReference type="PANTHER" id="PTHR43053">
    <property type="entry name" value="GLYCOSIDASE FAMILY 31"/>
    <property type="match status" value="1"/>
</dbReference>
<dbReference type="Pfam" id="PF02065">
    <property type="entry name" value="Melibiase"/>
    <property type="match status" value="1"/>
</dbReference>
<keyword evidence="2 4" id="KW-0326">Glycosidase</keyword>
<dbReference type="PROSITE" id="PS00512">
    <property type="entry name" value="ALPHA_GALACTOSIDASE"/>
    <property type="match status" value="1"/>
</dbReference>
<comment type="caution">
    <text evidence="4">The sequence shown here is derived from an EMBL/GenBank/DDBJ whole genome shotgun (WGS) entry which is preliminary data.</text>
</comment>
<dbReference type="InterPro" id="IPR013222">
    <property type="entry name" value="Glyco_hyd_98_carb-bd"/>
</dbReference>
<dbReference type="Gene3D" id="2.70.98.60">
    <property type="entry name" value="alpha-galactosidase from lactobacil brevis"/>
    <property type="match status" value="1"/>
</dbReference>
<dbReference type="GO" id="GO:0004557">
    <property type="term" value="F:alpha-galactosidase activity"/>
    <property type="evidence" value="ECO:0007669"/>
    <property type="project" value="UniProtKB-EC"/>
</dbReference>
<evidence type="ECO:0000256" key="1">
    <source>
        <dbReference type="ARBA" id="ARBA00022801"/>
    </source>
</evidence>
<keyword evidence="5" id="KW-1185">Reference proteome</keyword>
<dbReference type="Proteomes" id="UP001371305">
    <property type="component" value="Unassembled WGS sequence"/>
</dbReference>
<dbReference type="EMBL" id="JBBUKT010000005">
    <property type="protein sequence ID" value="MEK7951609.1"/>
    <property type="molecule type" value="Genomic_DNA"/>
</dbReference>
<evidence type="ECO:0000313" key="5">
    <source>
        <dbReference type="Proteomes" id="UP001371305"/>
    </source>
</evidence>
<dbReference type="InterPro" id="IPR008979">
    <property type="entry name" value="Galactose-bd-like_sf"/>
</dbReference>
<evidence type="ECO:0000259" key="3">
    <source>
        <dbReference type="SMART" id="SM00776"/>
    </source>
</evidence>
<dbReference type="SUPFAM" id="SSF49785">
    <property type="entry name" value="Galactose-binding domain-like"/>
    <property type="match status" value="1"/>
</dbReference>
<dbReference type="EC" id="3.2.1.22" evidence="4"/>
<dbReference type="InterPro" id="IPR017853">
    <property type="entry name" value="GH"/>
</dbReference>
<dbReference type="PANTHER" id="PTHR43053:SF3">
    <property type="entry name" value="ALPHA-GALACTOSIDASE C-RELATED"/>
    <property type="match status" value="1"/>
</dbReference>
<dbReference type="InterPro" id="IPR013780">
    <property type="entry name" value="Glyco_hydro_b"/>
</dbReference>
<evidence type="ECO:0000313" key="4">
    <source>
        <dbReference type="EMBL" id="MEK7951609.1"/>
    </source>
</evidence>
<proteinExistence type="predicted"/>
<accession>A0ABU9AV23</accession>
<dbReference type="InterPro" id="IPR038637">
    <property type="entry name" value="NPCBM_sf"/>
</dbReference>
<keyword evidence="1 4" id="KW-0378">Hydrolase</keyword>